<comment type="caution">
    <text evidence="3">The sequence shown here is derived from an EMBL/GenBank/DDBJ whole genome shotgun (WGS) entry which is preliminary data.</text>
</comment>
<evidence type="ECO:0000256" key="1">
    <source>
        <dbReference type="SAM" id="Coils"/>
    </source>
</evidence>
<reference evidence="3" key="1">
    <citation type="submission" date="2019-11" db="EMBL/GenBank/DDBJ databases">
        <authorList>
            <consortium name="NARMS: The National Antimicrobial Resistance Monitoring System"/>
        </authorList>
    </citation>
    <scope>NUCLEOTIDE SEQUENCE</scope>
    <source>
        <strain evidence="3">FSIS31902809</strain>
    </source>
</reference>
<accession>A0A6F9JRQ7</accession>
<keyword evidence="1" id="KW-0175">Coiled coil</keyword>
<dbReference type="InterPro" id="IPR002826">
    <property type="entry name" value="MptE-like"/>
</dbReference>
<dbReference type="AlphaFoldDB" id="A0A6F9JRQ7"/>
<organism evidence="3">
    <name type="scientific">Campylobacter jejuni</name>
    <dbReference type="NCBI Taxonomy" id="197"/>
    <lineage>
        <taxon>Bacteria</taxon>
        <taxon>Pseudomonadati</taxon>
        <taxon>Campylobacterota</taxon>
        <taxon>Epsilonproteobacteria</taxon>
        <taxon>Campylobacterales</taxon>
        <taxon>Campylobacteraceae</taxon>
        <taxon>Campylobacter</taxon>
    </lineage>
</organism>
<gene>
    <name evidence="3" type="ORF">GJ266_01080</name>
</gene>
<name>A0A6F9JRQ7_CAMJU</name>
<sequence>MTFTPTQKELFNKNIEALNNILLKESLKEIKSSKFELILGKDNLDINLKDTSIKNNGGGYNENLLYQDPIKELQTMLNTYNDKYLLYPVLYFYGFGNGILFKALLQNKNHQHIVVFEKDIEIIWIMFHILDFSSELQSARLMVLENDKLQAQDYTELCSSKPFFQFSRIYFLELMSHYYERFHEDILGLNKKLAENFKNSIVSHGNDPLDALQGIEQFVYNLPQMITHPSYKELLSKRKGISDTAIIVSTGPSLTKQLPLLKKYASKATIFCADSSYPILAKHGIKPDYVCMLERTELTAEFFNHDFGEFDKDIVFVCAGVVHPKAIEYLKGKTFIITQKVLAFPYYINLKDFSYAAVGFSVAHTLSYLATYLSHKNIIFIGQDLAYAENGNSHPDDYQNSANYESQMYEHILTEAYGGKKEIKTHEVWIFFKQILEAMIIKYHITTYNCTEGGARIEGTIEKPFLWACENLLHKDLNKPFEKLEPLSLNKQNEFLLKAYYKVYQSIKHCRDFSKILSNDFNNIQNIYLNLNKKENDLNLAIRKIDEFKNKLENIKQMQDLYEILQPLRTQFELNLARIYVLNPKTKEDAFNKSILWIKEHLEFMELVYGHIKAQENALIKNILPLEEKLKERKLDKWMERVRR</sequence>
<dbReference type="EMBL" id="AANKOM010000001">
    <property type="protein sequence ID" value="EDP3109220.1"/>
    <property type="molecule type" value="Genomic_DNA"/>
</dbReference>
<proteinExistence type="predicted"/>
<dbReference type="PANTHER" id="PTHR41786">
    <property type="entry name" value="MOTILITY ACCESSORY FACTOR MAF"/>
    <property type="match status" value="1"/>
</dbReference>
<evidence type="ECO:0000259" key="2">
    <source>
        <dbReference type="Pfam" id="PF01973"/>
    </source>
</evidence>
<feature type="coiled-coil region" evidence="1">
    <location>
        <begin position="531"/>
        <end position="558"/>
    </location>
</feature>
<protein>
    <submittedName>
        <fullName evidence="3">DUF115 domain-containing protein</fullName>
    </submittedName>
</protein>
<evidence type="ECO:0000313" key="3">
    <source>
        <dbReference type="EMBL" id="EDP3109220.1"/>
    </source>
</evidence>
<feature type="domain" description="6-hydroxymethylpterin diphosphokinase MptE-like" evidence="2">
    <location>
        <begin position="217"/>
        <end position="389"/>
    </location>
</feature>
<dbReference type="PANTHER" id="PTHR41786:SF1">
    <property type="entry name" value="6-HYDROXYMETHYLPTERIN DIPHOSPHOKINASE MPTE-LIKE DOMAIN-CONTAINING PROTEIN"/>
    <property type="match status" value="1"/>
</dbReference>
<dbReference type="Pfam" id="PF01973">
    <property type="entry name" value="MptE-like"/>
    <property type="match status" value="1"/>
</dbReference>